<evidence type="ECO:0000259" key="2">
    <source>
        <dbReference type="Pfam" id="PF26353"/>
    </source>
</evidence>
<sequence>MKKNILLMVFIISISSILFACQSKGITTEISANPTAKSQNDKRLSIKNDFKSISISKTNGVNEITFDDKDTLKAFQVIFSSAVREPGIVDMAAPEFYMDVVYDKDNQQSLYLWIGEKGQRSTFMKTEDTNTIYTVSNDMTDKLIELVESRFD</sequence>
<evidence type="ECO:0000256" key="1">
    <source>
        <dbReference type="SAM" id="SignalP"/>
    </source>
</evidence>
<feature type="chain" id="PRO_5039056742" description="YhfM-like domain-containing protein" evidence="1">
    <location>
        <begin position="21"/>
        <end position="152"/>
    </location>
</feature>
<dbReference type="EMBL" id="RZTZ01000008">
    <property type="protein sequence ID" value="RVT59968.1"/>
    <property type="molecule type" value="Genomic_DNA"/>
</dbReference>
<feature type="domain" description="YhfM-like" evidence="2">
    <location>
        <begin position="47"/>
        <end position="149"/>
    </location>
</feature>
<dbReference type="InterPro" id="IPR058780">
    <property type="entry name" value="YhfM-like_dom"/>
</dbReference>
<evidence type="ECO:0000313" key="4">
    <source>
        <dbReference type="Proteomes" id="UP000288024"/>
    </source>
</evidence>
<comment type="caution">
    <text evidence="3">The sequence shown here is derived from an EMBL/GenBank/DDBJ whole genome shotgun (WGS) entry which is preliminary data.</text>
</comment>
<keyword evidence="1" id="KW-0732">Signal</keyword>
<dbReference type="Pfam" id="PF26353">
    <property type="entry name" value="YhfM"/>
    <property type="match status" value="1"/>
</dbReference>
<organism evidence="3 4">
    <name type="scientific">Niallia taxi</name>
    <dbReference type="NCBI Taxonomy" id="2499688"/>
    <lineage>
        <taxon>Bacteria</taxon>
        <taxon>Bacillati</taxon>
        <taxon>Bacillota</taxon>
        <taxon>Bacilli</taxon>
        <taxon>Bacillales</taxon>
        <taxon>Bacillaceae</taxon>
        <taxon>Niallia</taxon>
    </lineage>
</organism>
<reference evidence="3 4" key="1">
    <citation type="submission" date="2019-01" db="EMBL/GenBank/DDBJ databases">
        <title>Bacillus sp. M5HDSG1-1, whole genome shotgun sequence.</title>
        <authorList>
            <person name="Tuo L."/>
        </authorList>
    </citation>
    <scope>NUCLEOTIDE SEQUENCE [LARGE SCALE GENOMIC DNA]</scope>
    <source>
        <strain evidence="3 4">M5HDSG1-1</strain>
    </source>
</reference>
<dbReference type="Proteomes" id="UP000288024">
    <property type="component" value="Unassembled WGS sequence"/>
</dbReference>
<dbReference type="RefSeq" id="WP_127739748.1">
    <property type="nucleotide sequence ID" value="NZ_RZTZ01000008.1"/>
</dbReference>
<name>A0A437K7X8_9BACI</name>
<protein>
    <recommendedName>
        <fullName evidence="2">YhfM-like domain-containing protein</fullName>
    </recommendedName>
</protein>
<evidence type="ECO:0000313" key="3">
    <source>
        <dbReference type="EMBL" id="RVT59968.1"/>
    </source>
</evidence>
<dbReference type="AlphaFoldDB" id="A0A437K7X8"/>
<keyword evidence="4" id="KW-1185">Reference proteome</keyword>
<feature type="signal peptide" evidence="1">
    <location>
        <begin position="1"/>
        <end position="20"/>
    </location>
</feature>
<gene>
    <name evidence="3" type="ORF">EM808_18815</name>
</gene>
<accession>A0A437K7X8</accession>
<dbReference type="PROSITE" id="PS51257">
    <property type="entry name" value="PROKAR_LIPOPROTEIN"/>
    <property type="match status" value="1"/>
</dbReference>
<proteinExistence type="predicted"/>